<dbReference type="Proteomes" id="UP000316199">
    <property type="component" value="Unassembled WGS sequence"/>
</dbReference>
<gene>
    <name evidence="3" type="ORF">EVA68_06875</name>
</gene>
<sequence length="98" mass="9941">MKLKTSRKTLNVAVAAAFGAGIAISPTVVANANPFGVSELNSGYMQIAGGHAGEGKCGSHEDKKKEDAEGKCGEGKCGEGKCGEGKCGGHEDKKMKDA</sequence>
<feature type="chain" id="PRO_5021714623" evidence="2">
    <location>
        <begin position="31"/>
        <end position="98"/>
    </location>
</feature>
<dbReference type="EMBL" id="SHAG01000033">
    <property type="protein sequence ID" value="RZO75488.1"/>
    <property type="molecule type" value="Genomic_DNA"/>
</dbReference>
<protein>
    <submittedName>
        <fullName evidence="3">Low-complexity protein</fullName>
    </submittedName>
</protein>
<comment type="caution">
    <text evidence="3">The sequence shown here is derived from an EMBL/GenBank/DDBJ whole genome shotgun (WGS) entry which is preliminary data.</text>
</comment>
<reference evidence="3 4" key="1">
    <citation type="submission" date="2019-02" db="EMBL/GenBank/DDBJ databases">
        <title>Prokaryotic population dynamics and viral predation in marine succession experiment using metagenomics: the confinement effect.</title>
        <authorList>
            <person name="Haro-Moreno J.M."/>
            <person name="Rodriguez-Valera F."/>
            <person name="Lopez-Perez M."/>
        </authorList>
    </citation>
    <scope>NUCLEOTIDE SEQUENCE [LARGE SCALE GENOMIC DNA]</scope>
    <source>
        <strain evidence="3">MED-G157</strain>
    </source>
</reference>
<dbReference type="AlphaFoldDB" id="A0A520RZ52"/>
<feature type="signal peptide" evidence="2">
    <location>
        <begin position="1"/>
        <end position="30"/>
    </location>
</feature>
<feature type="region of interest" description="Disordered" evidence="1">
    <location>
        <begin position="51"/>
        <end position="98"/>
    </location>
</feature>
<name>A0A520RZ52_9GAMM</name>
<keyword evidence="2" id="KW-0732">Signal</keyword>
<accession>A0A520RZ52</accession>
<feature type="compositionally biased region" description="Basic and acidic residues" evidence="1">
    <location>
        <begin position="53"/>
        <end position="98"/>
    </location>
</feature>
<organism evidence="3 4">
    <name type="scientific">OM182 bacterium</name>
    <dbReference type="NCBI Taxonomy" id="2510334"/>
    <lineage>
        <taxon>Bacteria</taxon>
        <taxon>Pseudomonadati</taxon>
        <taxon>Pseudomonadota</taxon>
        <taxon>Gammaproteobacteria</taxon>
        <taxon>OMG group</taxon>
        <taxon>OM182 clade</taxon>
    </lineage>
</organism>
<evidence type="ECO:0000256" key="2">
    <source>
        <dbReference type="SAM" id="SignalP"/>
    </source>
</evidence>
<evidence type="ECO:0000313" key="4">
    <source>
        <dbReference type="Proteomes" id="UP000316199"/>
    </source>
</evidence>
<proteinExistence type="predicted"/>
<evidence type="ECO:0000313" key="3">
    <source>
        <dbReference type="EMBL" id="RZO75488.1"/>
    </source>
</evidence>
<evidence type="ECO:0000256" key="1">
    <source>
        <dbReference type="SAM" id="MobiDB-lite"/>
    </source>
</evidence>